<gene>
    <name evidence="1" type="ORF">E5S67_04504</name>
</gene>
<dbReference type="Proteomes" id="UP000702425">
    <property type="component" value="Unassembled WGS sequence"/>
</dbReference>
<evidence type="ECO:0000313" key="2">
    <source>
        <dbReference type="Proteomes" id="UP000702425"/>
    </source>
</evidence>
<name>A0ABX2D2A6_9CYAN</name>
<dbReference type="EMBL" id="SRRZ01000096">
    <property type="protein sequence ID" value="NQE36739.1"/>
    <property type="molecule type" value="Genomic_DNA"/>
</dbReference>
<accession>A0ABX2D2A6</accession>
<dbReference type="RefSeq" id="WP_172190606.1">
    <property type="nucleotide sequence ID" value="NZ_CAWPPK010000314.1"/>
</dbReference>
<comment type="caution">
    <text evidence="1">The sequence shown here is derived from an EMBL/GenBank/DDBJ whole genome shotgun (WGS) entry which is preliminary data.</text>
</comment>
<sequence>MEPHFVHPLSSLETIDTDEGKKEVINSWAFASVIWSTALDGNENALILINEVFPDKSRIPLLILRSKQGDETAMRDAIGIIAFAIDDKLTEAFEPKGN</sequence>
<organism evidence="1 2">
    <name type="scientific">Microcoleus asticus IPMA8</name>
    <dbReference type="NCBI Taxonomy" id="2563858"/>
    <lineage>
        <taxon>Bacteria</taxon>
        <taxon>Bacillati</taxon>
        <taxon>Cyanobacteriota</taxon>
        <taxon>Cyanophyceae</taxon>
        <taxon>Oscillatoriophycideae</taxon>
        <taxon>Oscillatoriales</taxon>
        <taxon>Microcoleaceae</taxon>
        <taxon>Microcoleus</taxon>
        <taxon>Microcoleus asticus</taxon>
    </lineage>
</organism>
<protein>
    <submittedName>
        <fullName evidence="1">Uncharacterized protein</fullName>
    </submittedName>
</protein>
<evidence type="ECO:0000313" key="1">
    <source>
        <dbReference type="EMBL" id="NQE36739.1"/>
    </source>
</evidence>
<keyword evidence="2" id="KW-1185">Reference proteome</keyword>
<reference evidence="1 2" key="1">
    <citation type="journal article" date="2020" name="Sci. Rep.">
        <title>A novel cyanobacterial geosmin producer, revising GeoA distribution and dispersion patterns in Bacteria.</title>
        <authorList>
            <person name="Churro C."/>
            <person name="Semedo-Aguiar A.P."/>
            <person name="Silva A.D."/>
            <person name="Pereira-Leal J.B."/>
            <person name="Leite R.B."/>
        </authorList>
    </citation>
    <scope>NUCLEOTIDE SEQUENCE [LARGE SCALE GENOMIC DNA]</scope>
    <source>
        <strain evidence="1 2">IPMA8</strain>
    </source>
</reference>
<proteinExistence type="predicted"/>